<keyword evidence="3" id="KW-1185">Reference proteome</keyword>
<comment type="similarity">
    <text evidence="1">Belongs to the sulfatase family.</text>
</comment>
<evidence type="ECO:0000256" key="1">
    <source>
        <dbReference type="ARBA" id="ARBA00008779"/>
    </source>
</evidence>
<protein>
    <submittedName>
        <fullName evidence="2">Extracellular sulfatase Sulf-1</fullName>
    </submittedName>
</protein>
<reference evidence="2 3" key="1">
    <citation type="submission" date="2021-06" db="EMBL/GenBank/DDBJ databases">
        <authorList>
            <person name="Palmer J.M."/>
        </authorList>
    </citation>
    <scope>NUCLEOTIDE SEQUENCE [LARGE SCALE GENOMIC DNA]</scope>
    <source>
        <strain evidence="2 3">XC_2019</strain>
        <tissue evidence="2">Muscle</tissue>
    </source>
</reference>
<dbReference type="Proteomes" id="UP001434883">
    <property type="component" value="Unassembled WGS sequence"/>
</dbReference>
<dbReference type="PANTHER" id="PTHR43108:SF4">
    <property type="entry name" value="EXTRACELLULAR SULFATASE SULF-2"/>
    <property type="match status" value="1"/>
</dbReference>
<proteinExistence type="inferred from homology"/>
<sequence length="80" mass="9281">GMRRFSSHCVLLTLCLFVMFAAFFGKYLNEYNGSYVPAGWREWLGLVKNSRFYNYTLSRNGVREKHGALYPQVRTFGALC</sequence>
<feature type="non-terminal residue" evidence="2">
    <location>
        <position position="1"/>
    </location>
</feature>
<organism evidence="2 3">
    <name type="scientific">Xenoophorus captivus</name>
    <dbReference type="NCBI Taxonomy" id="1517983"/>
    <lineage>
        <taxon>Eukaryota</taxon>
        <taxon>Metazoa</taxon>
        <taxon>Chordata</taxon>
        <taxon>Craniata</taxon>
        <taxon>Vertebrata</taxon>
        <taxon>Euteleostomi</taxon>
        <taxon>Actinopterygii</taxon>
        <taxon>Neopterygii</taxon>
        <taxon>Teleostei</taxon>
        <taxon>Neoteleostei</taxon>
        <taxon>Acanthomorphata</taxon>
        <taxon>Ovalentaria</taxon>
        <taxon>Atherinomorphae</taxon>
        <taxon>Cyprinodontiformes</taxon>
        <taxon>Goodeidae</taxon>
        <taxon>Xenoophorus</taxon>
    </lineage>
</organism>
<dbReference type="EMBL" id="JAHRIN010001273">
    <property type="protein sequence ID" value="MEQ2191801.1"/>
    <property type="molecule type" value="Genomic_DNA"/>
</dbReference>
<evidence type="ECO:0000313" key="3">
    <source>
        <dbReference type="Proteomes" id="UP001434883"/>
    </source>
</evidence>
<gene>
    <name evidence="2" type="primary">SULF1_1</name>
    <name evidence="2" type="ORF">XENOCAPTIV_002700</name>
</gene>
<name>A0ABV0Q7M6_9TELE</name>
<comment type="caution">
    <text evidence="2">The sequence shown here is derived from an EMBL/GenBank/DDBJ whole genome shotgun (WGS) entry which is preliminary data.</text>
</comment>
<accession>A0ABV0Q7M6</accession>
<dbReference type="PANTHER" id="PTHR43108">
    <property type="entry name" value="N-ACETYLGLUCOSAMINE-6-SULFATASE FAMILY MEMBER"/>
    <property type="match status" value="1"/>
</dbReference>
<evidence type="ECO:0000313" key="2">
    <source>
        <dbReference type="EMBL" id="MEQ2191801.1"/>
    </source>
</evidence>